<evidence type="ECO:0008006" key="2">
    <source>
        <dbReference type="Google" id="ProtNLM"/>
    </source>
</evidence>
<dbReference type="InterPro" id="IPR043168">
    <property type="entry name" value="DegV_C"/>
</dbReference>
<protein>
    <recommendedName>
        <fullName evidence="2">DegV domain-containing protein</fullName>
    </recommendedName>
</protein>
<dbReference type="EMBL" id="VSSQ01091527">
    <property type="protein sequence ID" value="MPN37063.1"/>
    <property type="molecule type" value="Genomic_DNA"/>
</dbReference>
<dbReference type="SUPFAM" id="SSF82549">
    <property type="entry name" value="DAK1/DegV-like"/>
    <property type="match status" value="1"/>
</dbReference>
<dbReference type="Gene3D" id="3.30.1180.10">
    <property type="match status" value="1"/>
</dbReference>
<dbReference type="AlphaFoldDB" id="A0A645HNN5"/>
<organism evidence="1">
    <name type="scientific">bioreactor metagenome</name>
    <dbReference type="NCBI Taxonomy" id="1076179"/>
    <lineage>
        <taxon>unclassified sequences</taxon>
        <taxon>metagenomes</taxon>
        <taxon>ecological metagenomes</taxon>
    </lineage>
</organism>
<sequence length="125" mass="13813">MVKGGRCSSAAALGANLLSLKPCIEVVNGSMRVCKKYRGSFERCIQAYIRERLSKHDIWTDRLFITYTAVPPSVLQAVLETVNECAHFSHIYETRAGCTVSCHCGPGTLGILFIRGKNPFGFEIE</sequence>
<dbReference type="Pfam" id="PF02645">
    <property type="entry name" value="DegV"/>
    <property type="match status" value="1"/>
</dbReference>
<dbReference type="PROSITE" id="PS51482">
    <property type="entry name" value="DEGV"/>
    <property type="match status" value="1"/>
</dbReference>
<dbReference type="InterPro" id="IPR003797">
    <property type="entry name" value="DegV"/>
</dbReference>
<name>A0A645HNN5_9ZZZZ</name>
<accession>A0A645HNN5</accession>
<evidence type="ECO:0000313" key="1">
    <source>
        <dbReference type="EMBL" id="MPN37063.1"/>
    </source>
</evidence>
<gene>
    <name evidence="1" type="ORF">SDC9_184579</name>
</gene>
<proteinExistence type="predicted"/>
<reference evidence="1" key="1">
    <citation type="submission" date="2019-08" db="EMBL/GenBank/DDBJ databases">
        <authorList>
            <person name="Kucharzyk K."/>
            <person name="Murdoch R.W."/>
            <person name="Higgins S."/>
            <person name="Loffler F."/>
        </authorList>
    </citation>
    <scope>NUCLEOTIDE SEQUENCE</scope>
</reference>
<comment type="caution">
    <text evidence="1">The sequence shown here is derived from an EMBL/GenBank/DDBJ whole genome shotgun (WGS) entry which is preliminary data.</text>
</comment>